<accession>A0A1I1KTB6</accession>
<organism evidence="1 2">
    <name type="scientific">Spirosoma endophyticum</name>
    <dbReference type="NCBI Taxonomy" id="662367"/>
    <lineage>
        <taxon>Bacteria</taxon>
        <taxon>Pseudomonadati</taxon>
        <taxon>Bacteroidota</taxon>
        <taxon>Cytophagia</taxon>
        <taxon>Cytophagales</taxon>
        <taxon>Cytophagaceae</taxon>
        <taxon>Spirosoma</taxon>
    </lineage>
</organism>
<proteinExistence type="predicted"/>
<protein>
    <submittedName>
        <fullName evidence="1">Uncharacterized protein</fullName>
    </submittedName>
</protein>
<dbReference type="OrthoDB" id="958244at2"/>
<dbReference type="Pfam" id="PF20391">
    <property type="entry name" value="DUF6686"/>
    <property type="match status" value="1"/>
</dbReference>
<gene>
    <name evidence="1" type="ORF">SAMN05216167_10246</name>
</gene>
<dbReference type="STRING" id="662367.SAMN05216167_10246"/>
<evidence type="ECO:0000313" key="2">
    <source>
        <dbReference type="Proteomes" id="UP000198598"/>
    </source>
</evidence>
<evidence type="ECO:0000313" key="1">
    <source>
        <dbReference type="EMBL" id="SFC64049.1"/>
    </source>
</evidence>
<dbReference type="RefSeq" id="WP_093823759.1">
    <property type="nucleotide sequence ID" value="NZ_FOLQ01000002.1"/>
</dbReference>
<keyword evidence="2" id="KW-1185">Reference proteome</keyword>
<name>A0A1I1KTB6_9BACT</name>
<dbReference type="EMBL" id="FOLQ01000002">
    <property type="protein sequence ID" value="SFC64049.1"/>
    <property type="molecule type" value="Genomic_DNA"/>
</dbReference>
<dbReference type="AlphaFoldDB" id="A0A1I1KTB6"/>
<dbReference type="InterPro" id="IPR046508">
    <property type="entry name" value="DUF6686"/>
</dbReference>
<sequence length="117" mass="13904">MEHQHHLKTLTQYENGYIGYCAGCRSYNLAYKNSLFILSEDEYTYYREVIVERTAMRPFFTTHGKEWLLKTPMQNYFMMFSDDEINELIQLIDEASLLMQVNQLLQTPTEKNSQKNG</sequence>
<dbReference type="Proteomes" id="UP000198598">
    <property type="component" value="Unassembled WGS sequence"/>
</dbReference>
<reference evidence="1 2" key="1">
    <citation type="submission" date="2016-10" db="EMBL/GenBank/DDBJ databases">
        <authorList>
            <person name="de Groot N.N."/>
        </authorList>
    </citation>
    <scope>NUCLEOTIDE SEQUENCE [LARGE SCALE GENOMIC DNA]</scope>
    <source>
        <strain evidence="1 2">DSM 26130</strain>
    </source>
</reference>